<dbReference type="RefSeq" id="WP_221858782.1">
    <property type="nucleotide sequence ID" value="NZ_BAAAYV010000006.1"/>
</dbReference>
<gene>
    <name evidence="2" type="ORF">GCM10022202_15430</name>
</gene>
<accession>A0ABP7BCX6</accession>
<reference evidence="3" key="1">
    <citation type="journal article" date="2019" name="Int. J. Syst. Evol. Microbiol.">
        <title>The Global Catalogue of Microorganisms (GCM) 10K type strain sequencing project: providing services to taxonomists for standard genome sequencing and annotation.</title>
        <authorList>
            <consortium name="The Broad Institute Genomics Platform"/>
            <consortium name="The Broad Institute Genome Sequencing Center for Infectious Disease"/>
            <person name="Wu L."/>
            <person name="Ma J."/>
        </authorList>
    </citation>
    <scope>NUCLEOTIDE SEQUENCE [LARGE SCALE GENOMIC DNA]</scope>
    <source>
        <strain evidence="3">JCM 16546</strain>
    </source>
</reference>
<protein>
    <submittedName>
        <fullName evidence="2">Uncharacterized protein</fullName>
    </submittedName>
</protein>
<proteinExistence type="predicted"/>
<evidence type="ECO:0000256" key="1">
    <source>
        <dbReference type="SAM" id="MobiDB-lite"/>
    </source>
</evidence>
<feature type="region of interest" description="Disordered" evidence="1">
    <location>
        <begin position="38"/>
        <end position="62"/>
    </location>
</feature>
<organism evidence="2 3">
    <name type="scientific">Microbacterium marinilacus</name>
    <dbReference type="NCBI Taxonomy" id="415209"/>
    <lineage>
        <taxon>Bacteria</taxon>
        <taxon>Bacillati</taxon>
        <taxon>Actinomycetota</taxon>
        <taxon>Actinomycetes</taxon>
        <taxon>Micrococcales</taxon>
        <taxon>Microbacteriaceae</taxon>
        <taxon>Microbacterium</taxon>
    </lineage>
</organism>
<dbReference type="EMBL" id="BAAAYV010000006">
    <property type="protein sequence ID" value="GAA3656107.1"/>
    <property type="molecule type" value="Genomic_DNA"/>
</dbReference>
<keyword evidence="3" id="KW-1185">Reference proteome</keyword>
<sequence length="235" mass="23778">MSRMIAVGRWTRYVLLVAVAATALVLIVTAVVRGAAGSDAAPVPEQTAEPVAMTTPEPATPQTDPEARFLALDGGGVLWRGVAGSCAEGILPTLERTADAIAWSSATPDDAAELLALVPGGARDQALVAIALDDGSCTPAGRATTADGQGWEDAGAPYPVHAELPDGGLVATEDGYVALADADCEGVSFMAADGSWVACEPSLDADAPLAIDYADGRLYVWSGDVLTSLEVVAAG</sequence>
<dbReference type="Proteomes" id="UP001410795">
    <property type="component" value="Unassembled WGS sequence"/>
</dbReference>
<evidence type="ECO:0000313" key="3">
    <source>
        <dbReference type="Proteomes" id="UP001410795"/>
    </source>
</evidence>
<evidence type="ECO:0000313" key="2">
    <source>
        <dbReference type="EMBL" id="GAA3656107.1"/>
    </source>
</evidence>
<comment type="caution">
    <text evidence="2">The sequence shown here is derived from an EMBL/GenBank/DDBJ whole genome shotgun (WGS) entry which is preliminary data.</text>
</comment>
<name>A0ABP7BCX6_9MICO</name>